<dbReference type="RefSeq" id="XP_017773800.1">
    <property type="nucleotide sequence ID" value="XM_017918311.1"/>
</dbReference>
<dbReference type="InterPro" id="IPR009723">
    <property type="entry name" value="Pop1_N"/>
</dbReference>
<dbReference type="PANTHER" id="PTHR22731">
    <property type="entry name" value="RIBONUCLEASES P/MRP PROTEIN SUBUNIT POP1"/>
    <property type="match status" value="1"/>
</dbReference>
<keyword evidence="3" id="KW-0539">Nucleus</keyword>
<accession>A0ABM1MGV7</accession>
<dbReference type="GeneID" id="108560658"/>
<evidence type="ECO:0000256" key="3">
    <source>
        <dbReference type="ARBA" id="ARBA00023242"/>
    </source>
</evidence>
<evidence type="ECO:0000256" key="5">
    <source>
        <dbReference type="SAM" id="Phobius"/>
    </source>
</evidence>
<dbReference type="PANTHER" id="PTHR22731:SF3">
    <property type="entry name" value="RIBONUCLEASES P_MRP PROTEIN SUBUNIT POP1"/>
    <property type="match status" value="1"/>
</dbReference>
<evidence type="ECO:0000259" key="6">
    <source>
        <dbReference type="Pfam" id="PF06978"/>
    </source>
</evidence>
<dbReference type="Pfam" id="PF06978">
    <property type="entry name" value="POP1_N"/>
    <property type="match status" value="2"/>
</dbReference>
<evidence type="ECO:0000259" key="7">
    <source>
        <dbReference type="Pfam" id="PF08170"/>
    </source>
</evidence>
<proteinExistence type="predicted"/>
<evidence type="ECO:0000313" key="11">
    <source>
        <dbReference type="RefSeq" id="XP_017773800.1"/>
    </source>
</evidence>
<evidence type="ECO:0000313" key="10">
    <source>
        <dbReference type="RefSeq" id="XP_017773792.1"/>
    </source>
</evidence>
<keyword evidence="5" id="KW-0472">Membrane</keyword>
<sequence length="750" mass="87819">MHKESQYDNTLGGSQELPNFLQLMKFSAARSLEIQSIKESLKTNKGCKLAFQKLPKHMRRRVMAHDVKRLPRRVREIHMNQMIKSGMPPKLKRPSRKYRRRPKNLMEEYLRRQRQNMWLETHIWHAKRFHMVNKWGYRLPDRPCDKSFRACYRATAKHCLIQDISYMSCIELQGSKETLINYLRNITSRDEKLSIGARVYISGKREGDITLFTNSSSKPIGKISFNWKINNITKIDTLWLWIHAAYYQEALDTIIDLFNLKKKDNILYNDLLKVELRELRHELTRIRLTGPLSQAILEKSLQPINSANHSSEWFKEYLEDAECRQLFAEQVRFWQNVKDLNSPSLLSPRIITSLVVRDPRYLYPNKRTKAITKFSKTNLNIDLPANLNVGPIWDSEIRAEVKSSKISNAEITELQSLLLVPGSEIERPPAPIPVMLIQKQGVTNYGSGWDVVIPSGWAQPFWLGFLMWGGRAGGLRETEQINFEFGRADYLEPDSAAGKLYETELAELHTKKFFRLPPNKRCNYNKFSIASPFSCNWEIICRDWGFETQGFSVLRDHTILQALQESLQFGHTKNVLLKDIFNKNYLIPVKVTVRKGIFPRYSIICMPTKEDIKHKKEPIEKSRKDENEEKRKRLRRSHRTLLMKLKRKRHLARQTGKKIEIDMEVLKNYQKQMRELWLPTVDNGIRTTCDREIMGFVTKGQFSYFCGKSVAIGYIAIGAFHSMTLLGINRVLIRNTKSRQYRFGTMEIII</sequence>
<evidence type="ECO:0000313" key="12">
    <source>
        <dbReference type="RefSeq" id="XP_017773807.1"/>
    </source>
</evidence>
<feature type="domain" description="Pop1 N-terminal" evidence="6">
    <location>
        <begin position="106"/>
        <end position="174"/>
    </location>
</feature>
<dbReference type="InterPro" id="IPR029043">
    <property type="entry name" value="GcvT/YgfZ_C"/>
</dbReference>
<dbReference type="InterPro" id="IPR039182">
    <property type="entry name" value="Pop1"/>
</dbReference>
<protein>
    <submittedName>
        <fullName evidence="10 11">Ribonucleases P/MRP protein subunit POP1</fullName>
    </submittedName>
</protein>
<dbReference type="InterPro" id="IPR012590">
    <property type="entry name" value="POPLD_dom"/>
</dbReference>
<keyword evidence="5" id="KW-0812">Transmembrane</keyword>
<feature type="transmembrane region" description="Helical" evidence="5">
    <location>
        <begin position="711"/>
        <end position="733"/>
    </location>
</feature>
<dbReference type="SUPFAM" id="SSF103025">
    <property type="entry name" value="Folate-binding domain"/>
    <property type="match status" value="1"/>
</dbReference>
<evidence type="ECO:0000256" key="4">
    <source>
        <dbReference type="SAM" id="MobiDB-lite"/>
    </source>
</evidence>
<evidence type="ECO:0000256" key="1">
    <source>
        <dbReference type="ARBA" id="ARBA00004123"/>
    </source>
</evidence>
<dbReference type="InterPro" id="IPR055079">
    <property type="entry name" value="POP1_C"/>
</dbReference>
<gene>
    <name evidence="10 11 12" type="primary">LOC108560658</name>
</gene>
<dbReference type="InterPro" id="IPR027266">
    <property type="entry name" value="TrmE/GcvT-like"/>
</dbReference>
<feature type="compositionally biased region" description="Basic and acidic residues" evidence="4">
    <location>
        <begin position="615"/>
        <end position="631"/>
    </location>
</feature>
<feature type="region of interest" description="Disordered" evidence="4">
    <location>
        <begin position="615"/>
        <end position="634"/>
    </location>
</feature>
<dbReference type="RefSeq" id="XP_017773792.1">
    <property type="nucleotide sequence ID" value="XM_017918303.1"/>
</dbReference>
<dbReference type="Gene3D" id="3.30.1360.120">
    <property type="entry name" value="Probable tRNA modification gtpase trme, domain 1"/>
    <property type="match status" value="1"/>
</dbReference>
<evidence type="ECO:0000313" key="9">
    <source>
        <dbReference type="Proteomes" id="UP000695000"/>
    </source>
</evidence>
<dbReference type="SUPFAM" id="SSF101790">
    <property type="entry name" value="Aminomethyltransferase beta-barrel domain"/>
    <property type="match status" value="1"/>
</dbReference>
<evidence type="ECO:0000259" key="8">
    <source>
        <dbReference type="Pfam" id="PF22770"/>
    </source>
</evidence>
<feature type="domain" description="POPLD" evidence="7">
    <location>
        <begin position="448"/>
        <end position="537"/>
    </location>
</feature>
<dbReference type="RefSeq" id="XP_017773807.1">
    <property type="nucleotide sequence ID" value="XM_017918318.1"/>
</dbReference>
<keyword evidence="5" id="KW-1133">Transmembrane helix</keyword>
<reference evidence="10 11" key="1">
    <citation type="submission" date="2025-05" db="UniProtKB">
        <authorList>
            <consortium name="RefSeq"/>
        </authorList>
    </citation>
    <scope>IDENTIFICATION</scope>
    <source>
        <tissue evidence="10 11">Whole Larva</tissue>
    </source>
</reference>
<keyword evidence="2" id="KW-0819">tRNA processing</keyword>
<dbReference type="Pfam" id="PF08170">
    <property type="entry name" value="POPLD"/>
    <property type="match status" value="1"/>
</dbReference>
<dbReference type="Proteomes" id="UP000695000">
    <property type="component" value="Unplaced"/>
</dbReference>
<dbReference type="Pfam" id="PF22770">
    <property type="entry name" value="POP1_C"/>
    <property type="match status" value="1"/>
</dbReference>
<keyword evidence="9" id="KW-1185">Reference proteome</keyword>
<name>A0ABM1MGV7_NICVS</name>
<organism evidence="9 12">
    <name type="scientific">Nicrophorus vespilloides</name>
    <name type="common">Boreal carrion beetle</name>
    <dbReference type="NCBI Taxonomy" id="110193"/>
    <lineage>
        <taxon>Eukaryota</taxon>
        <taxon>Metazoa</taxon>
        <taxon>Ecdysozoa</taxon>
        <taxon>Arthropoda</taxon>
        <taxon>Hexapoda</taxon>
        <taxon>Insecta</taxon>
        <taxon>Pterygota</taxon>
        <taxon>Neoptera</taxon>
        <taxon>Endopterygota</taxon>
        <taxon>Coleoptera</taxon>
        <taxon>Polyphaga</taxon>
        <taxon>Staphyliniformia</taxon>
        <taxon>Silphidae</taxon>
        <taxon>Nicrophorinae</taxon>
        <taxon>Nicrophorus</taxon>
    </lineage>
</organism>
<feature type="domain" description="POP1 C-terminal" evidence="8">
    <location>
        <begin position="585"/>
        <end position="749"/>
    </location>
</feature>
<comment type="subcellular location">
    <subcellularLocation>
        <location evidence="1">Nucleus</location>
    </subcellularLocation>
</comment>
<feature type="domain" description="Pop1 N-terminal" evidence="6">
    <location>
        <begin position="26"/>
        <end position="101"/>
    </location>
</feature>
<evidence type="ECO:0000256" key="2">
    <source>
        <dbReference type="ARBA" id="ARBA00022694"/>
    </source>
</evidence>